<dbReference type="Proteomes" id="UP000830631">
    <property type="component" value="Chromosome"/>
</dbReference>
<dbReference type="InterPro" id="IPR050682">
    <property type="entry name" value="ModA/WtpA"/>
</dbReference>
<proteinExistence type="predicted"/>
<keyword evidence="2" id="KW-1185">Reference proteome</keyword>
<accession>A0ABY4J1M7</accession>
<name>A0ABY4J1M7_9MICO</name>
<protein>
    <submittedName>
        <fullName evidence="1">Substrate-binding domain-containing protein</fullName>
    </submittedName>
</protein>
<dbReference type="EMBL" id="CP078078">
    <property type="protein sequence ID" value="UPL18919.1"/>
    <property type="molecule type" value="Genomic_DNA"/>
</dbReference>
<reference evidence="1 2" key="1">
    <citation type="submission" date="2021-06" db="EMBL/GenBank/DDBJ databases">
        <title>Genome-based taxonomic framework of Microbacterium strains isolated from marine environment, the description of four new species and reclassification of four preexisting species.</title>
        <authorList>
            <person name="Lee S.D."/>
            <person name="Kim S.-M."/>
            <person name="Byeon Y.-S."/>
            <person name="Yang H.L."/>
            <person name="Kim I.S."/>
        </authorList>
    </citation>
    <scope>NUCLEOTIDE SEQUENCE [LARGE SCALE GENOMIC DNA]</scope>
    <source>
        <strain evidence="1 2">KSW4-10</strain>
    </source>
</reference>
<evidence type="ECO:0000313" key="1">
    <source>
        <dbReference type="EMBL" id="UPL18919.1"/>
    </source>
</evidence>
<sequence length="225" mass="23808">MITLYSGLVVKSPLVEHVIPAFERETGTHIEATFEPTTVLLERIAAGERPDLVLGVSSSVTDLAARGLVDPEVVAEIAVSSVGFARPDDAAGPADDSAATFLDYLLAARAVAYTLSGASGVHFMKMLRERGLLERIDERAVRCESGLTAEALLDGRADVAIQQVSELRSVPGAHVVEPIPHELQSYGRFAVGARPGAGDDASRFVTLLTEKPAQDAFAAFGLSRP</sequence>
<dbReference type="PANTHER" id="PTHR30632:SF11">
    <property type="entry name" value="BLR4797 PROTEIN"/>
    <property type="match status" value="1"/>
</dbReference>
<dbReference type="RefSeq" id="WP_248569823.1">
    <property type="nucleotide sequence ID" value="NZ_CP078078.1"/>
</dbReference>
<dbReference type="Pfam" id="PF13531">
    <property type="entry name" value="SBP_bac_11"/>
    <property type="match status" value="1"/>
</dbReference>
<dbReference type="SUPFAM" id="SSF53850">
    <property type="entry name" value="Periplasmic binding protein-like II"/>
    <property type="match status" value="1"/>
</dbReference>
<evidence type="ECO:0000313" key="2">
    <source>
        <dbReference type="Proteomes" id="UP000830631"/>
    </source>
</evidence>
<dbReference type="Gene3D" id="3.40.190.10">
    <property type="entry name" value="Periplasmic binding protein-like II"/>
    <property type="match status" value="2"/>
</dbReference>
<dbReference type="PANTHER" id="PTHR30632">
    <property type="entry name" value="MOLYBDATE-BINDING PERIPLASMIC PROTEIN"/>
    <property type="match status" value="1"/>
</dbReference>
<organism evidence="1 2">
    <name type="scientific">Microbacterium aurugineum</name>
    <dbReference type="NCBI Taxonomy" id="2851642"/>
    <lineage>
        <taxon>Bacteria</taxon>
        <taxon>Bacillati</taxon>
        <taxon>Actinomycetota</taxon>
        <taxon>Actinomycetes</taxon>
        <taxon>Micrococcales</taxon>
        <taxon>Microbacteriaceae</taxon>
        <taxon>Microbacterium</taxon>
    </lineage>
</organism>
<gene>
    <name evidence="1" type="ORF">KV397_14690</name>
</gene>